<dbReference type="EMBL" id="JH819076">
    <property type="protein sequence ID" value="EKC21241.1"/>
    <property type="molecule type" value="Genomic_DNA"/>
</dbReference>
<dbReference type="HOGENOM" id="CLU_2640523_0_0_1"/>
<accession>K1QHY2</accession>
<dbReference type="AlphaFoldDB" id="K1QHY2"/>
<reference evidence="1" key="1">
    <citation type="journal article" date="2012" name="Nature">
        <title>The oyster genome reveals stress adaptation and complexity of shell formation.</title>
        <authorList>
            <person name="Zhang G."/>
            <person name="Fang X."/>
            <person name="Guo X."/>
            <person name="Li L."/>
            <person name="Luo R."/>
            <person name="Xu F."/>
            <person name="Yang P."/>
            <person name="Zhang L."/>
            <person name="Wang X."/>
            <person name="Qi H."/>
            <person name="Xiong Z."/>
            <person name="Que H."/>
            <person name="Xie Y."/>
            <person name="Holland P.W."/>
            <person name="Paps J."/>
            <person name="Zhu Y."/>
            <person name="Wu F."/>
            <person name="Chen Y."/>
            <person name="Wang J."/>
            <person name="Peng C."/>
            <person name="Meng J."/>
            <person name="Yang L."/>
            <person name="Liu J."/>
            <person name="Wen B."/>
            <person name="Zhang N."/>
            <person name="Huang Z."/>
            <person name="Zhu Q."/>
            <person name="Feng Y."/>
            <person name="Mount A."/>
            <person name="Hedgecock D."/>
            <person name="Xu Z."/>
            <person name="Liu Y."/>
            <person name="Domazet-Loso T."/>
            <person name="Du Y."/>
            <person name="Sun X."/>
            <person name="Zhang S."/>
            <person name="Liu B."/>
            <person name="Cheng P."/>
            <person name="Jiang X."/>
            <person name="Li J."/>
            <person name="Fan D."/>
            <person name="Wang W."/>
            <person name="Fu W."/>
            <person name="Wang T."/>
            <person name="Wang B."/>
            <person name="Zhang J."/>
            <person name="Peng Z."/>
            <person name="Li Y."/>
            <person name="Li N."/>
            <person name="Wang J."/>
            <person name="Chen M."/>
            <person name="He Y."/>
            <person name="Tan F."/>
            <person name="Song X."/>
            <person name="Zheng Q."/>
            <person name="Huang R."/>
            <person name="Yang H."/>
            <person name="Du X."/>
            <person name="Chen L."/>
            <person name="Yang M."/>
            <person name="Gaffney P.M."/>
            <person name="Wang S."/>
            <person name="Luo L."/>
            <person name="She Z."/>
            <person name="Ming Y."/>
            <person name="Huang W."/>
            <person name="Zhang S."/>
            <person name="Huang B."/>
            <person name="Zhang Y."/>
            <person name="Qu T."/>
            <person name="Ni P."/>
            <person name="Miao G."/>
            <person name="Wang J."/>
            <person name="Wang Q."/>
            <person name="Steinberg C.E."/>
            <person name="Wang H."/>
            <person name="Li N."/>
            <person name="Qian L."/>
            <person name="Zhang G."/>
            <person name="Li Y."/>
            <person name="Yang H."/>
            <person name="Liu X."/>
            <person name="Wang J."/>
            <person name="Yin Y."/>
            <person name="Wang J."/>
        </authorList>
    </citation>
    <scope>NUCLEOTIDE SEQUENCE [LARGE SCALE GENOMIC DNA]</scope>
    <source>
        <strain evidence="1">05x7-T-G4-1.051#20</strain>
    </source>
</reference>
<name>K1QHY2_MAGGI</name>
<organism evidence="1">
    <name type="scientific">Magallana gigas</name>
    <name type="common">Pacific oyster</name>
    <name type="synonym">Crassostrea gigas</name>
    <dbReference type="NCBI Taxonomy" id="29159"/>
    <lineage>
        <taxon>Eukaryota</taxon>
        <taxon>Metazoa</taxon>
        <taxon>Spiralia</taxon>
        <taxon>Lophotrochozoa</taxon>
        <taxon>Mollusca</taxon>
        <taxon>Bivalvia</taxon>
        <taxon>Autobranchia</taxon>
        <taxon>Pteriomorphia</taxon>
        <taxon>Ostreida</taxon>
        <taxon>Ostreoidea</taxon>
        <taxon>Ostreidae</taxon>
        <taxon>Magallana</taxon>
    </lineage>
</organism>
<sequence>MMWLVEFDVPTEVLPPCGEDSDACTKQVVWALLSRVVVTGWDKDPVEYMVDCLFTDSLHLVMGTHRRCATDPDLVKK</sequence>
<dbReference type="InParanoid" id="K1QHY2"/>
<proteinExistence type="predicted"/>
<evidence type="ECO:0000313" key="1">
    <source>
        <dbReference type="EMBL" id="EKC21241.1"/>
    </source>
</evidence>
<gene>
    <name evidence="1" type="ORF">CGI_10004265</name>
</gene>
<protein>
    <submittedName>
        <fullName evidence="1">Uncharacterized protein</fullName>
    </submittedName>
</protein>